<name>A0A8K1CRY1_PYTOL</name>
<keyword evidence="4" id="KW-1003">Cell membrane</keyword>
<dbReference type="InterPro" id="IPR017853">
    <property type="entry name" value="GH"/>
</dbReference>
<keyword evidence="7" id="KW-0325">Glycoprotein</keyword>
<evidence type="ECO:0000256" key="1">
    <source>
        <dbReference type="ARBA" id="ARBA00000382"/>
    </source>
</evidence>
<evidence type="ECO:0000256" key="7">
    <source>
        <dbReference type="ARBA" id="ARBA00023180"/>
    </source>
</evidence>
<dbReference type="GO" id="GO:0005886">
    <property type="term" value="C:plasma membrane"/>
    <property type="evidence" value="ECO:0007669"/>
    <property type="project" value="UniProtKB-SubCell"/>
</dbReference>
<keyword evidence="9" id="KW-0961">Cell wall biogenesis/degradation</keyword>
<dbReference type="InterPro" id="IPR050732">
    <property type="entry name" value="Beta-glucan_modifiers"/>
</dbReference>
<feature type="region of interest" description="Disordered" evidence="14">
    <location>
        <begin position="366"/>
        <end position="430"/>
    </location>
</feature>
<comment type="caution">
    <text evidence="16">The sequence shown here is derived from an EMBL/GenBank/DDBJ whole genome shotgun (WGS) entry which is preliminary data.</text>
</comment>
<dbReference type="AlphaFoldDB" id="A0A8K1CRY1"/>
<evidence type="ECO:0000256" key="9">
    <source>
        <dbReference type="ARBA" id="ARBA00023316"/>
    </source>
</evidence>
<evidence type="ECO:0000256" key="13">
    <source>
        <dbReference type="ARBA" id="ARBA00043078"/>
    </source>
</evidence>
<comment type="subcellular location">
    <subcellularLocation>
        <location evidence="2">Cell membrane</location>
    </subcellularLocation>
</comment>
<keyword evidence="5" id="KW-0378">Hydrolase</keyword>
<proteinExistence type="predicted"/>
<dbReference type="GO" id="GO:0042973">
    <property type="term" value="F:glucan endo-1,3-beta-D-glucosidase activity"/>
    <property type="evidence" value="ECO:0007669"/>
    <property type="project" value="UniProtKB-EC"/>
</dbReference>
<sequence>MQSNAHPHGLASFMFSVFLLLYSIYSCEALVQDESLPAFDLQPWREEAMAHEESAKYEAAALSNVIPGACYSPFHNAEYPLFGGSASGLNAAMYADFALMKNYVSVVRTYYSSYYGIPVTPAAAASGVKLYLGVFMTDENWYGGQVDDAINAVKQYPDTIVAILVGNENIAPVGPYSPQDVAKRVAAVKQRLRDIGRGDVPVGTVQRATDWLDSPRRNDMLALAAACDIVGVNIYPFFDNNYDAAYPLVILNGVWDLMLQVYPESKLRLTEVGYPTGGGAPSYAPRNIPSTANAQRFYNAFINWNPSRGGGEAFWFMFFDRRPDDNSMQAELEKYFGFFTYDRKSKAPDFPARLTAINQAAAQVTVSTPTPTPAPKPAPVPTTTVPRTTTPPPKTVPRTTTPSPTTVRPTSTPSPAPVVTTVSVSSSSGSVGANVCRVRKVFYG</sequence>
<dbReference type="GO" id="GO:0000272">
    <property type="term" value="P:polysaccharide catabolic process"/>
    <property type="evidence" value="ECO:0007669"/>
    <property type="project" value="UniProtKB-KW"/>
</dbReference>
<feature type="compositionally biased region" description="Pro residues" evidence="14">
    <location>
        <begin position="370"/>
        <end position="380"/>
    </location>
</feature>
<evidence type="ECO:0000256" key="15">
    <source>
        <dbReference type="SAM" id="SignalP"/>
    </source>
</evidence>
<dbReference type="Proteomes" id="UP000794436">
    <property type="component" value="Unassembled WGS sequence"/>
</dbReference>
<comment type="function">
    <text evidence="11">Glucanases play a role in cell expansion during growth, in cell-cell fusion during mating, and in spore release during sporulation. This enzyme may be involved in beta-glucan degradation. Active on laminarin and lichenan.</text>
</comment>
<evidence type="ECO:0000256" key="3">
    <source>
        <dbReference type="ARBA" id="ARBA00012780"/>
    </source>
</evidence>
<dbReference type="PANTHER" id="PTHR16631:SF17">
    <property type="entry name" value="GLUCAN ENDO-1,3-BETA-GLUCOSIDASE BTGC"/>
    <property type="match status" value="1"/>
</dbReference>
<evidence type="ECO:0000256" key="4">
    <source>
        <dbReference type="ARBA" id="ARBA00022475"/>
    </source>
</evidence>
<dbReference type="EMBL" id="SPLM01000002">
    <property type="protein sequence ID" value="TMW68469.1"/>
    <property type="molecule type" value="Genomic_DNA"/>
</dbReference>
<evidence type="ECO:0000256" key="12">
    <source>
        <dbReference type="ARBA" id="ARBA00042373"/>
    </source>
</evidence>
<evidence type="ECO:0000256" key="14">
    <source>
        <dbReference type="SAM" id="MobiDB-lite"/>
    </source>
</evidence>
<keyword evidence="17" id="KW-1185">Reference proteome</keyword>
<dbReference type="Gene3D" id="3.20.20.80">
    <property type="entry name" value="Glycosidases"/>
    <property type="match status" value="1"/>
</dbReference>
<evidence type="ECO:0000256" key="8">
    <source>
        <dbReference type="ARBA" id="ARBA00023277"/>
    </source>
</evidence>
<accession>A0A8K1CRY1</accession>
<dbReference type="PANTHER" id="PTHR16631">
    <property type="entry name" value="GLUCAN 1,3-BETA-GLUCOSIDASE"/>
    <property type="match status" value="1"/>
</dbReference>
<evidence type="ECO:0000313" key="17">
    <source>
        <dbReference type="Proteomes" id="UP000794436"/>
    </source>
</evidence>
<evidence type="ECO:0000256" key="5">
    <source>
        <dbReference type="ARBA" id="ARBA00022801"/>
    </source>
</evidence>
<dbReference type="OrthoDB" id="77201at2759"/>
<keyword evidence="8" id="KW-0119">Carbohydrate metabolism</keyword>
<keyword evidence="6" id="KW-0472">Membrane</keyword>
<comment type="catalytic activity">
    <reaction evidence="1">
        <text>Hydrolysis of (1-&gt;3)-beta-D-glucosidic linkages in (1-&gt;3)-beta-D-glucans.</text>
        <dbReference type="EC" id="3.2.1.39"/>
    </reaction>
</comment>
<keyword evidence="10" id="KW-0624">Polysaccharide degradation</keyword>
<evidence type="ECO:0000256" key="2">
    <source>
        <dbReference type="ARBA" id="ARBA00004236"/>
    </source>
</evidence>
<evidence type="ECO:0000256" key="10">
    <source>
        <dbReference type="ARBA" id="ARBA00023326"/>
    </source>
</evidence>
<protein>
    <recommendedName>
        <fullName evidence="3">glucan endo-1,3-beta-D-glucosidase</fullName>
        <ecNumber evidence="3">3.2.1.39</ecNumber>
    </recommendedName>
    <alternativeName>
        <fullName evidence="13">Endo-1,3-beta-glucanase btgC</fullName>
    </alternativeName>
    <alternativeName>
        <fullName evidence="12">Laminarinase btgC</fullName>
    </alternativeName>
</protein>
<feature type="compositionally biased region" description="Low complexity" evidence="14">
    <location>
        <begin position="396"/>
        <end position="428"/>
    </location>
</feature>
<feature type="chain" id="PRO_5035475673" description="glucan endo-1,3-beta-D-glucosidase" evidence="15">
    <location>
        <begin position="30"/>
        <end position="444"/>
    </location>
</feature>
<dbReference type="GO" id="GO:0071555">
    <property type="term" value="P:cell wall organization"/>
    <property type="evidence" value="ECO:0007669"/>
    <property type="project" value="UniProtKB-KW"/>
</dbReference>
<dbReference type="EC" id="3.2.1.39" evidence="3"/>
<evidence type="ECO:0000256" key="6">
    <source>
        <dbReference type="ARBA" id="ARBA00023136"/>
    </source>
</evidence>
<evidence type="ECO:0000256" key="11">
    <source>
        <dbReference type="ARBA" id="ARBA00037649"/>
    </source>
</evidence>
<organism evidence="16 17">
    <name type="scientific">Pythium oligandrum</name>
    <name type="common">Mycoparasitic fungus</name>
    <dbReference type="NCBI Taxonomy" id="41045"/>
    <lineage>
        <taxon>Eukaryota</taxon>
        <taxon>Sar</taxon>
        <taxon>Stramenopiles</taxon>
        <taxon>Oomycota</taxon>
        <taxon>Peronosporomycetes</taxon>
        <taxon>Pythiales</taxon>
        <taxon>Pythiaceae</taxon>
        <taxon>Pythium</taxon>
    </lineage>
</organism>
<keyword evidence="15" id="KW-0732">Signal</keyword>
<gene>
    <name evidence="16" type="ORF">Poli38472_005937</name>
</gene>
<dbReference type="SUPFAM" id="SSF51445">
    <property type="entry name" value="(Trans)glycosidases"/>
    <property type="match status" value="1"/>
</dbReference>
<feature type="signal peptide" evidence="15">
    <location>
        <begin position="1"/>
        <end position="29"/>
    </location>
</feature>
<evidence type="ECO:0000313" key="16">
    <source>
        <dbReference type="EMBL" id="TMW68469.1"/>
    </source>
</evidence>
<reference evidence="16" key="1">
    <citation type="submission" date="2019-03" db="EMBL/GenBank/DDBJ databases">
        <title>Long read genome sequence of the mycoparasitic Pythium oligandrum ATCC 38472 isolated from sugarbeet rhizosphere.</title>
        <authorList>
            <person name="Gaulin E."/>
        </authorList>
    </citation>
    <scope>NUCLEOTIDE SEQUENCE</scope>
    <source>
        <strain evidence="16">ATCC 38472_TT</strain>
    </source>
</reference>